<evidence type="ECO:0000256" key="10">
    <source>
        <dbReference type="ARBA" id="ARBA00043193"/>
    </source>
</evidence>
<evidence type="ECO:0000256" key="6">
    <source>
        <dbReference type="ARBA" id="ARBA00042471"/>
    </source>
</evidence>
<evidence type="ECO:0000256" key="7">
    <source>
        <dbReference type="ARBA" id="ARBA00042722"/>
    </source>
</evidence>
<feature type="binding site" evidence="12">
    <location>
        <position position="64"/>
    </location>
    <ligand>
        <name>Mg(2+)</name>
        <dbReference type="ChEBI" id="CHEBI:18420"/>
        <label>1</label>
    </ligand>
</feature>
<proteinExistence type="inferred from homology"/>
<feature type="binding site" evidence="12">
    <location>
        <position position="291"/>
    </location>
    <ligand>
        <name>Mg(2+)</name>
        <dbReference type="ChEBI" id="CHEBI:18420"/>
        <label>1</label>
    </ligand>
</feature>
<dbReference type="Gene3D" id="1.10.4080.10">
    <property type="entry name" value="ADP-ribosylation/Crystallin J1"/>
    <property type="match status" value="1"/>
</dbReference>
<evidence type="ECO:0000313" key="14">
    <source>
        <dbReference type="Proteomes" id="UP000663855"/>
    </source>
</evidence>
<feature type="binding site" evidence="12">
    <location>
        <position position="289"/>
    </location>
    <ligand>
        <name>Mg(2+)</name>
        <dbReference type="ChEBI" id="CHEBI:18420"/>
        <label>1</label>
    </ligand>
</feature>
<dbReference type="Proteomes" id="UP000663855">
    <property type="component" value="Unassembled WGS sequence"/>
</dbReference>
<comment type="similarity">
    <text evidence="1">Belongs to the ADP-ribosylglycohydrolase family.</text>
</comment>
<dbReference type="PANTHER" id="PTHR16222">
    <property type="entry name" value="ADP-RIBOSYLGLYCOHYDROLASE"/>
    <property type="match status" value="1"/>
</dbReference>
<name>A0A814QKZ5_9BILA</name>
<feature type="binding site" evidence="12">
    <location>
        <position position="65"/>
    </location>
    <ligand>
        <name>Mg(2+)</name>
        <dbReference type="ChEBI" id="CHEBI:18420"/>
        <label>1</label>
    </ligand>
</feature>
<dbReference type="AlphaFoldDB" id="A0A814QKZ5"/>
<dbReference type="GO" id="GO:0004649">
    <property type="term" value="F:poly(ADP-ribose) glycohydrolase activity"/>
    <property type="evidence" value="ECO:0007669"/>
    <property type="project" value="UniProtKB-EC"/>
</dbReference>
<keyword evidence="12" id="KW-0460">Magnesium</keyword>
<protein>
    <recommendedName>
        <fullName evidence="4">ADP-ribosylhydrolase ARH3</fullName>
        <ecNumber evidence="2">3.2.1.143</ecNumber>
    </recommendedName>
    <alternativeName>
        <fullName evidence="5">ADP-ribose glycohydrolase ARH3</fullName>
    </alternativeName>
    <alternativeName>
        <fullName evidence="6">ADP-ribosylhydrolase 3</fullName>
    </alternativeName>
    <alternativeName>
        <fullName evidence="9">O-acetyl-ADP-ribose deacetylase ARH3</fullName>
    </alternativeName>
    <alternativeName>
        <fullName evidence="10">Poly(ADP-ribose) glycohydrolase ARH3</fullName>
    </alternativeName>
    <alternativeName>
        <fullName evidence="8">[Protein ADP-ribosylarginine] hydrolase-like protein 2</fullName>
    </alternativeName>
    <alternativeName>
        <fullName evidence="7">[Protein ADP-ribosylserine] hydrolase</fullName>
    </alternativeName>
</protein>
<feature type="binding site" evidence="12">
    <location>
        <position position="292"/>
    </location>
    <ligand>
        <name>Mg(2+)</name>
        <dbReference type="ChEBI" id="CHEBI:18420"/>
        <label>1</label>
    </ligand>
</feature>
<dbReference type="InterPro" id="IPR050792">
    <property type="entry name" value="ADP-ribosylglycohydrolase"/>
</dbReference>
<evidence type="ECO:0000256" key="12">
    <source>
        <dbReference type="PIRSR" id="PIRSR605502-1"/>
    </source>
</evidence>
<accession>A0A814QKZ5</accession>
<evidence type="ECO:0000256" key="11">
    <source>
        <dbReference type="ARBA" id="ARBA00049015"/>
    </source>
</evidence>
<sequence>MAATLSDRCIGCLLCHMIGDQLGAGVEGFSAARIKREIGMVRDDIKAPHMGIPELGPRIHMYTDDTNAMLALANSLVVNEGLKAKHAAQSYAQFWSTGVKRGYPDSAQASMQCVLDGQIDYRECGRINFPDGSFANGGAMRIAPVALAFRDASDEELYEAVRMSIISSHVHPEGIDGAFVLAKAIILALRCESIDTFDTSGYLNTLQSTARTTSMQNQIKKLIKFYTDQYGTNSASSQKKKADIDIVRALGNTFQLKAIEAVPCALWVVCTGYREPEECLVRGVNMGGDADTVAAMIGDMVGALHGWEWIPARWYDNIESNSDENMGRGKEYAIELAKKLATMSVHNVLDDDS</sequence>
<evidence type="ECO:0000256" key="5">
    <source>
        <dbReference type="ARBA" id="ARBA00042398"/>
    </source>
</evidence>
<comment type="catalytic activity">
    <reaction evidence="11">
        <text>alpha-NAD(+) + H2O = ADP-D-ribose + nicotinamide + H(+)</text>
        <dbReference type="Rhea" id="RHEA:68792"/>
        <dbReference type="ChEBI" id="CHEBI:15377"/>
        <dbReference type="ChEBI" id="CHEBI:15378"/>
        <dbReference type="ChEBI" id="CHEBI:17154"/>
        <dbReference type="ChEBI" id="CHEBI:57967"/>
        <dbReference type="ChEBI" id="CHEBI:77017"/>
    </reaction>
</comment>
<comment type="caution">
    <text evidence="13">The sequence shown here is derived from an EMBL/GenBank/DDBJ whole genome shotgun (WGS) entry which is preliminary data.</text>
</comment>
<keyword evidence="3" id="KW-0378">Hydrolase</keyword>
<evidence type="ECO:0000256" key="2">
    <source>
        <dbReference type="ARBA" id="ARBA00012255"/>
    </source>
</evidence>
<dbReference type="InterPro" id="IPR036705">
    <property type="entry name" value="Ribosyl_crysJ1_sf"/>
</dbReference>
<dbReference type="EC" id="3.2.1.143" evidence="2"/>
<dbReference type="PANTHER" id="PTHR16222:SF24">
    <property type="entry name" value="ADP-RIBOSYLHYDROLASE ARH3"/>
    <property type="match status" value="1"/>
</dbReference>
<evidence type="ECO:0000313" key="13">
    <source>
        <dbReference type="EMBL" id="CAF1119868.1"/>
    </source>
</evidence>
<feature type="binding site" evidence="12">
    <location>
        <position position="63"/>
    </location>
    <ligand>
        <name>Mg(2+)</name>
        <dbReference type="ChEBI" id="CHEBI:18420"/>
        <label>1</label>
    </ligand>
</feature>
<gene>
    <name evidence="13" type="ORF">CJN711_LOCUS8019</name>
</gene>
<dbReference type="SUPFAM" id="SSF101478">
    <property type="entry name" value="ADP-ribosylglycohydrolase"/>
    <property type="match status" value="1"/>
</dbReference>
<evidence type="ECO:0000256" key="4">
    <source>
        <dbReference type="ARBA" id="ARBA00041057"/>
    </source>
</evidence>
<dbReference type="Pfam" id="PF03747">
    <property type="entry name" value="ADP_ribosyl_GH"/>
    <property type="match status" value="1"/>
</dbReference>
<organism evidence="13 14">
    <name type="scientific">Rotaria magnacalcarata</name>
    <dbReference type="NCBI Taxonomy" id="392030"/>
    <lineage>
        <taxon>Eukaryota</taxon>
        <taxon>Metazoa</taxon>
        <taxon>Spiralia</taxon>
        <taxon>Gnathifera</taxon>
        <taxon>Rotifera</taxon>
        <taxon>Eurotatoria</taxon>
        <taxon>Bdelloidea</taxon>
        <taxon>Philodinida</taxon>
        <taxon>Philodinidae</taxon>
        <taxon>Rotaria</taxon>
    </lineage>
</organism>
<reference evidence="13" key="1">
    <citation type="submission" date="2021-02" db="EMBL/GenBank/DDBJ databases">
        <authorList>
            <person name="Nowell W R."/>
        </authorList>
    </citation>
    <scope>NUCLEOTIDE SEQUENCE</scope>
</reference>
<evidence type="ECO:0000256" key="9">
    <source>
        <dbReference type="ARBA" id="ARBA00043187"/>
    </source>
</evidence>
<dbReference type="InterPro" id="IPR005502">
    <property type="entry name" value="Ribosyl_crysJ1"/>
</dbReference>
<keyword evidence="12" id="KW-0479">Metal-binding</keyword>
<dbReference type="GO" id="GO:0046872">
    <property type="term" value="F:metal ion binding"/>
    <property type="evidence" value="ECO:0007669"/>
    <property type="project" value="UniProtKB-KW"/>
</dbReference>
<evidence type="ECO:0000256" key="3">
    <source>
        <dbReference type="ARBA" id="ARBA00022801"/>
    </source>
</evidence>
<comment type="cofactor">
    <cofactor evidence="12">
        <name>Mg(2+)</name>
        <dbReference type="ChEBI" id="CHEBI:18420"/>
    </cofactor>
    <text evidence="12">Binds 2 magnesium ions per subunit.</text>
</comment>
<evidence type="ECO:0000256" key="1">
    <source>
        <dbReference type="ARBA" id="ARBA00010702"/>
    </source>
</evidence>
<evidence type="ECO:0000256" key="8">
    <source>
        <dbReference type="ARBA" id="ARBA00042850"/>
    </source>
</evidence>
<dbReference type="EMBL" id="CAJNOV010002877">
    <property type="protein sequence ID" value="CAF1119868.1"/>
    <property type="molecule type" value="Genomic_DNA"/>
</dbReference>